<proteinExistence type="predicted"/>
<dbReference type="Proteomes" id="UP000229612">
    <property type="component" value="Unassembled WGS sequence"/>
</dbReference>
<evidence type="ECO:0000313" key="2">
    <source>
        <dbReference type="Proteomes" id="UP000229612"/>
    </source>
</evidence>
<evidence type="ECO:0000313" key="1">
    <source>
        <dbReference type="EMBL" id="PIR86194.1"/>
    </source>
</evidence>
<comment type="caution">
    <text evidence="1">The sequence shown here is derived from an EMBL/GenBank/DDBJ whole genome shotgun (WGS) entry which is preliminary data.</text>
</comment>
<sequence length="147" mass="15576">MSADSAISALSTEVDDTDTVIVSVPTLPLVYPQQLVFVCDPVLSPAGTTVCGLVDAGQLTYIGAAQDVQLVLVEGSGLVTFVLYPVQACYRHYAMIMPNPVDEHFTDPELAADVGLLGALVHEGFPTGTCPYPFEKPLDMTTTVSIE</sequence>
<protein>
    <submittedName>
        <fullName evidence="1">Uncharacterized protein</fullName>
    </submittedName>
</protein>
<organism evidence="1 2">
    <name type="scientific">Candidatus Kaiserbacteria bacterium CG10_big_fil_rev_8_21_14_0_10_44_10</name>
    <dbReference type="NCBI Taxonomy" id="1974606"/>
    <lineage>
        <taxon>Bacteria</taxon>
        <taxon>Candidatus Kaiseribacteriota</taxon>
    </lineage>
</organism>
<name>A0A2H0UIG8_9BACT</name>
<gene>
    <name evidence="1" type="ORF">COU14_00205</name>
</gene>
<dbReference type="AlphaFoldDB" id="A0A2H0UIG8"/>
<reference evidence="2" key="1">
    <citation type="submission" date="2017-09" db="EMBL/GenBank/DDBJ databases">
        <title>Depth-based differentiation of microbial function through sediment-hosted aquifers and enrichment of novel symbionts in the deep terrestrial subsurface.</title>
        <authorList>
            <person name="Probst A.J."/>
            <person name="Ladd B."/>
            <person name="Jarett J.K."/>
            <person name="Geller-Mcgrath D.E."/>
            <person name="Sieber C.M.K."/>
            <person name="Emerson J.B."/>
            <person name="Anantharaman K."/>
            <person name="Thomas B.C."/>
            <person name="Malmstrom R."/>
            <person name="Stieglmeier M."/>
            <person name="Klingl A."/>
            <person name="Woyke T."/>
            <person name="Ryan C.M."/>
            <person name="Banfield J.F."/>
        </authorList>
    </citation>
    <scope>NUCLEOTIDE SEQUENCE [LARGE SCALE GENOMIC DNA]</scope>
</reference>
<accession>A0A2H0UIG8</accession>
<dbReference type="EMBL" id="PFBG01000003">
    <property type="protein sequence ID" value="PIR86194.1"/>
    <property type="molecule type" value="Genomic_DNA"/>
</dbReference>